<feature type="domain" description="AB hydrolase-1" evidence="1">
    <location>
        <begin position="7"/>
        <end position="135"/>
    </location>
</feature>
<dbReference type="Gene3D" id="3.40.50.1820">
    <property type="entry name" value="alpha/beta hydrolase"/>
    <property type="match status" value="1"/>
</dbReference>
<sequence>MFQSETVVLVHGLWMTGLEMSLLRQRLRRCGFIPRQFSYPTVRCSLADNAIRLQRFIERIDTDTVHFVAHSLGGLLLRQFFHDYSLLRPGRVVTLGTPHAGSVVALRMAQRRIGRLLLGKSLAHGLRGDVPAWAVEREIGVIAGDLGVGLGRLVGLSGPNDGAVALSETRLPVMTDYRVFHVSHSGLLFSPKVATSVCTFLRAGRFPHQGQFRQAVHR</sequence>
<dbReference type="AlphaFoldDB" id="A0A3B0ZN71"/>
<dbReference type="PANTHER" id="PTHR37946">
    <property type="entry name" value="SLL1969 PROTEIN"/>
    <property type="match status" value="1"/>
</dbReference>
<evidence type="ECO:0000259" key="1">
    <source>
        <dbReference type="Pfam" id="PF12697"/>
    </source>
</evidence>
<reference evidence="2" key="1">
    <citation type="submission" date="2018-06" db="EMBL/GenBank/DDBJ databases">
        <authorList>
            <person name="Zhirakovskaya E."/>
        </authorList>
    </citation>
    <scope>NUCLEOTIDE SEQUENCE</scope>
</reference>
<name>A0A3B0ZN71_9ZZZZ</name>
<dbReference type="Pfam" id="PF12697">
    <property type="entry name" value="Abhydrolase_6"/>
    <property type="match status" value="1"/>
</dbReference>
<dbReference type="InterPro" id="IPR000073">
    <property type="entry name" value="AB_hydrolase_1"/>
</dbReference>
<gene>
    <name evidence="2" type="ORF">MNBD_GAMMA20-1508</name>
</gene>
<dbReference type="EMBL" id="UOFU01000017">
    <property type="protein sequence ID" value="VAW93121.1"/>
    <property type="molecule type" value="Genomic_DNA"/>
</dbReference>
<keyword evidence="2" id="KW-0808">Transferase</keyword>
<dbReference type="EC" id="2.5.1.17" evidence="2"/>
<protein>
    <submittedName>
        <fullName evidence="2">Cob(I)alamin adenosyltransferase</fullName>
        <ecNumber evidence="2">2.5.1.17</ecNumber>
    </submittedName>
</protein>
<dbReference type="PANTHER" id="PTHR37946:SF1">
    <property type="entry name" value="SLL1969 PROTEIN"/>
    <property type="match status" value="1"/>
</dbReference>
<organism evidence="2">
    <name type="scientific">hydrothermal vent metagenome</name>
    <dbReference type="NCBI Taxonomy" id="652676"/>
    <lineage>
        <taxon>unclassified sequences</taxon>
        <taxon>metagenomes</taxon>
        <taxon>ecological metagenomes</taxon>
    </lineage>
</organism>
<dbReference type="SUPFAM" id="SSF53474">
    <property type="entry name" value="alpha/beta-Hydrolases"/>
    <property type="match status" value="1"/>
</dbReference>
<dbReference type="GO" id="GO:0008817">
    <property type="term" value="F:corrinoid adenosyltransferase activity"/>
    <property type="evidence" value="ECO:0007669"/>
    <property type="project" value="UniProtKB-EC"/>
</dbReference>
<proteinExistence type="predicted"/>
<dbReference type="InterPro" id="IPR029058">
    <property type="entry name" value="AB_hydrolase_fold"/>
</dbReference>
<accession>A0A3B0ZN71</accession>
<evidence type="ECO:0000313" key="2">
    <source>
        <dbReference type="EMBL" id="VAW93121.1"/>
    </source>
</evidence>